<feature type="domain" description="PDZ" evidence="2">
    <location>
        <begin position="39"/>
        <end position="124"/>
    </location>
</feature>
<evidence type="ECO:0000313" key="4">
    <source>
        <dbReference type="Proteomes" id="UP000007110"/>
    </source>
</evidence>
<dbReference type="PROSITE" id="PS50106">
    <property type="entry name" value="PDZ"/>
    <property type="match status" value="1"/>
</dbReference>
<reference evidence="3" key="2">
    <citation type="submission" date="2021-01" db="UniProtKB">
        <authorList>
            <consortium name="EnsemblMetazoa"/>
        </authorList>
    </citation>
    <scope>IDENTIFICATION</scope>
</reference>
<evidence type="ECO:0000256" key="1">
    <source>
        <dbReference type="SAM" id="MobiDB-lite"/>
    </source>
</evidence>
<feature type="region of interest" description="Disordered" evidence="1">
    <location>
        <begin position="1"/>
        <end position="34"/>
    </location>
</feature>
<organism evidence="3 4">
    <name type="scientific">Strongylocentrotus purpuratus</name>
    <name type="common">Purple sea urchin</name>
    <dbReference type="NCBI Taxonomy" id="7668"/>
    <lineage>
        <taxon>Eukaryota</taxon>
        <taxon>Metazoa</taxon>
        <taxon>Echinodermata</taxon>
        <taxon>Eleutherozoa</taxon>
        <taxon>Echinozoa</taxon>
        <taxon>Echinoidea</taxon>
        <taxon>Euechinoidea</taxon>
        <taxon>Echinacea</taxon>
        <taxon>Camarodonta</taxon>
        <taxon>Echinidea</taxon>
        <taxon>Strongylocentrotidae</taxon>
        <taxon>Strongylocentrotus</taxon>
    </lineage>
</organism>
<dbReference type="KEGG" id="spu:105440483"/>
<proteinExistence type="predicted"/>
<dbReference type="GeneID" id="105440483"/>
<dbReference type="RefSeq" id="XP_011668995.2">
    <property type="nucleotide sequence ID" value="XM_011670693.2"/>
</dbReference>
<dbReference type="Gene3D" id="2.30.42.10">
    <property type="match status" value="1"/>
</dbReference>
<evidence type="ECO:0000259" key="2">
    <source>
        <dbReference type="PROSITE" id="PS50106"/>
    </source>
</evidence>
<reference evidence="4" key="1">
    <citation type="submission" date="2015-02" db="EMBL/GenBank/DDBJ databases">
        <title>Genome sequencing for Strongylocentrotus purpuratus.</title>
        <authorList>
            <person name="Murali S."/>
            <person name="Liu Y."/>
            <person name="Vee V."/>
            <person name="English A."/>
            <person name="Wang M."/>
            <person name="Skinner E."/>
            <person name="Han Y."/>
            <person name="Muzny D.M."/>
            <person name="Worley K.C."/>
            <person name="Gibbs R.A."/>
        </authorList>
    </citation>
    <scope>NUCLEOTIDE SEQUENCE</scope>
</reference>
<dbReference type="Proteomes" id="UP000007110">
    <property type="component" value="Unassembled WGS sequence"/>
</dbReference>
<dbReference type="InParanoid" id="A0A7M7HHE7"/>
<dbReference type="InterPro" id="IPR001478">
    <property type="entry name" value="PDZ"/>
</dbReference>
<sequence length="352" mass="38681">MDGNTCCKGAEPVEEEEQVPDCSCAPETGEDETDEKTNRIMLQYDEADADKLTSFGAKLSTNSEGEHRLVEVEEDGLAKQLHLKNDDVIIELNSADVTDVCYESLLLSLQDLGTQVQFVVNRQNEGTPQQGRVHFRLGPAEGDVGCGEARIVYKQHNVIDVPTPCLGVIIEYFVLPLEEAFVPLVVYVLDTAKQINLQITQRRNVNHLDISASSAQFTSNAATVCMYEYIQVSSPTPAGTITAYASVPTQRQYGVRFSGIGAGPLQVRAFPRLMKTQGRRILANRFFFLLNIENTTVDITPVSIRGLHVTSNSSDQAVLSSSINSMLEVANSSDCSRQCVLQRSCHGRDSDE</sequence>
<evidence type="ECO:0000313" key="3">
    <source>
        <dbReference type="EnsemblMetazoa" id="XP_011668995"/>
    </source>
</evidence>
<dbReference type="SMART" id="SM00228">
    <property type="entry name" value="PDZ"/>
    <property type="match status" value="1"/>
</dbReference>
<dbReference type="SUPFAM" id="SSF50156">
    <property type="entry name" value="PDZ domain-like"/>
    <property type="match status" value="1"/>
</dbReference>
<dbReference type="EnsemblMetazoa" id="XM_011670693">
    <property type="protein sequence ID" value="XP_011668995"/>
    <property type="gene ID" value="LOC105440483"/>
</dbReference>
<protein>
    <recommendedName>
        <fullName evidence="2">PDZ domain-containing protein</fullName>
    </recommendedName>
</protein>
<dbReference type="AlphaFoldDB" id="A0A7M7HHE7"/>
<dbReference type="InterPro" id="IPR036034">
    <property type="entry name" value="PDZ_sf"/>
</dbReference>
<accession>A0A7M7HHE7</accession>
<name>A0A7M7HHE7_STRPU</name>
<keyword evidence="4" id="KW-1185">Reference proteome</keyword>